<evidence type="ECO:0000256" key="3">
    <source>
        <dbReference type="ARBA" id="ARBA00022448"/>
    </source>
</evidence>
<dbReference type="SUPFAM" id="SSF143865">
    <property type="entry name" value="CorA soluble domain-like"/>
    <property type="match status" value="1"/>
</dbReference>
<proteinExistence type="inferred from homology"/>
<evidence type="ECO:0000256" key="5">
    <source>
        <dbReference type="ARBA" id="ARBA00022692"/>
    </source>
</evidence>
<dbReference type="GO" id="GO:0015087">
    <property type="term" value="F:cobalt ion transmembrane transporter activity"/>
    <property type="evidence" value="ECO:0007669"/>
    <property type="project" value="TreeGrafter"/>
</dbReference>
<feature type="coiled-coil region" evidence="12">
    <location>
        <begin position="234"/>
        <end position="261"/>
    </location>
</feature>
<keyword evidence="9 13" id="KW-0472">Membrane</keyword>
<evidence type="ECO:0000256" key="9">
    <source>
        <dbReference type="ARBA" id="ARBA00023136"/>
    </source>
</evidence>
<dbReference type="Gene3D" id="1.20.58.340">
    <property type="entry name" value="Magnesium transport protein CorA, transmembrane region"/>
    <property type="match status" value="2"/>
</dbReference>
<feature type="transmembrane region" description="Helical" evidence="13">
    <location>
        <begin position="353"/>
        <end position="373"/>
    </location>
</feature>
<keyword evidence="4" id="KW-1003">Cell membrane</keyword>
<keyword evidence="14" id="KW-1185">Reference proteome</keyword>
<dbReference type="RefSeq" id="WP_028309909.1">
    <property type="nucleotide sequence ID" value="NZ_AXWS01000002.1"/>
</dbReference>
<keyword evidence="3" id="KW-0813">Transport</keyword>
<reference evidence="15" key="1">
    <citation type="journal article" date="2005" name="Mol. Genet. Genomics">
        <title>Transport of magnesium and other divalent cations: evolution of the 2-TM-GxN proteins in the MIT superfamily.</title>
        <authorList>
            <person name="Knoop V."/>
            <person name="Groth-Malonek M."/>
            <person name="Gebert M."/>
            <person name="Eifler K."/>
            <person name="Weyand K."/>
        </authorList>
    </citation>
    <scope>NUCLEOTIDE SEQUENCE</scope>
</reference>
<dbReference type="InterPro" id="IPR045861">
    <property type="entry name" value="CorA_cytoplasmic_dom"/>
</dbReference>
<evidence type="ECO:0000256" key="13">
    <source>
        <dbReference type="SAM" id="Phobius"/>
    </source>
</evidence>
<evidence type="ECO:0000256" key="2">
    <source>
        <dbReference type="ARBA" id="ARBA00009765"/>
    </source>
</evidence>
<evidence type="ECO:0000256" key="12">
    <source>
        <dbReference type="SAM" id="Coils"/>
    </source>
</evidence>
<dbReference type="Pfam" id="PF01544">
    <property type="entry name" value="CorA"/>
    <property type="match status" value="1"/>
</dbReference>
<dbReference type="SUPFAM" id="SSF144083">
    <property type="entry name" value="Magnesium transport protein CorA, transmembrane region"/>
    <property type="match status" value="1"/>
</dbReference>
<dbReference type="AlphaFoldDB" id="A0A9U5GQI7"/>
<comment type="subcellular location">
    <subcellularLocation>
        <location evidence="1">Cell membrane</location>
        <topology evidence="1">Multi-pass membrane protein</topology>
    </subcellularLocation>
</comment>
<keyword evidence="5 13" id="KW-0812">Transmembrane</keyword>
<evidence type="ECO:0000256" key="4">
    <source>
        <dbReference type="ARBA" id="ARBA00022475"/>
    </source>
</evidence>
<reference evidence="15" key="2">
    <citation type="journal article" date="2007" name="Cell. Mol. Life Sci.">
        <title>The CorA family: structure and function revisited.</title>
        <authorList>
            <person name="Niegowski D."/>
            <person name="Eshaghi S."/>
        </authorList>
    </citation>
    <scope>NUCLEOTIDE SEQUENCE</scope>
</reference>
<dbReference type="GO" id="GO:0015095">
    <property type="term" value="F:magnesium ion transmembrane transporter activity"/>
    <property type="evidence" value="ECO:0007669"/>
    <property type="project" value="TreeGrafter"/>
</dbReference>
<name>A0A9U5GQI7_9BURK</name>
<protein>
    <submittedName>
        <fullName evidence="15">Magnesium transporter CorA family protein</fullName>
    </submittedName>
</protein>
<evidence type="ECO:0000256" key="8">
    <source>
        <dbReference type="ARBA" id="ARBA00023065"/>
    </source>
</evidence>
<dbReference type="FunFam" id="1.20.58.340:FF:000004">
    <property type="entry name" value="Magnesium transport protein CorA"/>
    <property type="match status" value="1"/>
</dbReference>
<dbReference type="CDD" id="cd12822">
    <property type="entry name" value="TmCorA-like"/>
    <property type="match status" value="1"/>
</dbReference>
<dbReference type="InterPro" id="IPR002523">
    <property type="entry name" value="MgTranspt_CorA/ZnTranspt_ZntB"/>
</dbReference>
<comment type="similarity">
    <text evidence="2">Belongs to the CorA metal ion transporter (MIT) (TC 1.A.35) family.</text>
</comment>
<evidence type="ECO:0000313" key="14">
    <source>
        <dbReference type="Proteomes" id="UP000675920"/>
    </source>
</evidence>
<evidence type="ECO:0000256" key="11">
    <source>
        <dbReference type="ARBA" id="ARBA00045497"/>
    </source>
</evidence>
<dbReference type="GO" id="GO:0050897">
    <property type="term" value="F:cobalt ion binding"/>
    <property type="evidence" value="ECO:0007669"/>
    <property type="project" value="TreeGrafter"/>
</dbReference>
<comment type="catalytic activity">
    <reaction evidence="10">
        <text>Mg(2+)(in) = Mg(2+)(out)</text>
        <dbReference type="Rhea" id="RHEA:29827"/>
        <dbReference type="ChEBI" id="CHEBI:18420"/>
    </reaction>
</comment>
<evidence type="ECO:0000256" key="10">
    <source>
        <dbReference type="ARBA" id="ARBA00034269"/>
    </source>
</evidence>
<keyword evidence="7 13" id="KW-1133">Transmembrane helix</keyword>
<dbReference type="InterPro" id="IPR045863">
    <property type="entry name" value="CorA_TM1_TM2"/>
</dbReference>
<keyword evidence="8" id="KW-0406">Ion transport</keyword>
<keyword evidence="6" id="KW-0460">Magnesium</keyword>
<dbReference type="GO" id="GO:0000287">
    <property type="term" value="F:magnesium ion binding"/>
    <property type="evidence" value="ECO:0007669"/>
    <property type="project" value="TreeGrafter"/>
</dbReference>
<organism evidence="14 15">
    <name type="scientific">Derxia gummosa DSM 723</name>
    <dbReference type="NCBI Taxonomy" id="1121388"/>
    <lineage>
        <taxon>Bacteria</taxon>
        <taxon>Pseudomonadati</taxon>
        <taxon>Pseudomonadota</taxon>
        <taxon>Betaproteobacteria</taxon>
        <taxon>Burkholderiales</taxon>
        <taxon>Alcaligenaceae</taxon>
        <taxon>Derxia</taxon>
    </lineage>
</organism>
<evidence type="ECO:0000256" key="7">
    <source>
        <dbReference type="ARBA" id="ARBA00022989"/>
    </source>
</evidence>
<dbReference type="Proteomes" id="UP000675920">
    <property type="component" value="Unplaced"/>
</dbReference>
<reference evidence="15" key="4">
    <citation type="submission" date="2025-08" db="UniProtKB">
        <authorList>
            <consortium name="RefSeq"/>
        </authorList>
    </citation>
    <scope>IDENTIFICATION</scope>
</reference>
<reference evidence="15" key="3">
    <citation type="journal article" date="2012" name="Curr Top Membr">
        <title>The mechanisms of Mg2+ and Co2+ transport by the CorA family of divalent cation transporters.</title>
        <authorList>
            <person name="Guskov A."/>
            <person name="Eshaghi S."/>
        </authorList>
    </citation>
    <scope>NUCLEOTIDE SEQUENCE</scope>
</reference>
<dbReference type="PANTHER" id="PTHR46494:SF1">
    <property type="entry name" value="CORA FAMILY METAL ION TRANSPORTER (EUROFUNG)"/>
    <property type="match status" value="1"/>
</dbReference>
<evidence type="ECO:0000256" key="6">
    <source>
        <dbReference type="ARBA" id="ARBA00022842"/>
    </source>
</evidence>
<dbReference type="GO" id="GO:0005886">
    <property type="term" value="C:plasma membrane"/>
    <property type="evidence" value="ECO:0007669"/>
    <property type="project" value="UniProtKB-SubCell"/>
</dbReference>
<dbReference type="PANTHER" id="PTHR46494">
    <property type="entry name" value="CORA FAMILY METAL ION TRANSPORTER (EUROFUNG)"/>
    <property type="match status" value="1"/>
</dbReference>
<evidence type="ECO:0000256" key="1">
    <source>
        <dbReference type="ARBA" id="ARBA00004651"/>
    </source>
</evidence>
<comment type="function">
    <text evidence="11">Mediates influx of magnesium ions. Alternates between open and closed states. Activated by low cytoplasmic Mg(2+) levels. Inactive when cytoplasmic Mg(2+) levels are high.</text>
</comment>
<feature type="transmembrane region" description="Helical" evidence="13">
    <location>
        <begin position="322"/>
        <end position="341"/>
    </location>
</feature>
<keyword evidence="12" id="KW-0175">Coiled coil</keyword>
<accession>A0A9U5GQI7</accession>
<evidence type="ECO:0000313" key="15">
    <source>
        <dbReference type="RefSeq" id="WP_028309909.1"/>
    </source>
</evidence>
<sequence>MDAFHFHPDQVIHLDHAPASPPHTGWYWLDVTHEELMGDPCDHASPEAQARIAEGRERLRDVVFALTAKRLHDPHLTDATNLQHPSYFEATLDYDMVVFRKLTNAGAAPLSEQASSVGLSADERRERRVLQPIVTRPVVFFVFDRVLVTVRGESSRTFDMARQRIASYQPRHGAEGNGNEKYRLPPRPEELMLRLLNLMVDRYLELRQPLTDQLDRWQRELLDPRRSFTNWMALLDARNELRKLENLCEEQADALQELRDSYLENTPDAQRNDGYLVRMGDVAEHVGRVLAHTRRLEASIETAVQLHFAAVSHRTNQVVQTLTIITAIFAPLTLITGVFGMNFEVMPLLKDRWGFDAVMTAMAVIAVVLLIYFQTRKLIALRLSRGRRR</sequence>